<feature type="transmembrane region" description="Helical" evidence="7">
    <location>
        <begin position="273"/>
        <end position="291"/>
    </location>
</feature>
<keyword evidence="5 7" id="KW-1133">Transmembrane helix</keyword>
<dbReference type="CDD" id="cd06261">
    <property type="entry name" value="TM_PBP2"/>
    <property type="match status" value="1"/>
</dbReference>
<dbReference type="InterPro" id="IPR050809">
    <property type="entry name" value="UgpAE/MalFG_permease"/>
</dbReference>
<evidence type="ECO:0000313" key="9">
    <source>
        <dbReference type="EMBL" id="CUO44307.1"/>
    </source>
</evidence>
<keyword evidence="3" id="KW-1003">Cell membrane</keyword>
<sequence length="301" mass="33853">MKKAKFKRWAPLYLMMAPGLIYLFINNYMPMAGLVVAFKNYNVVDGIFGSPWAGLSNFTYLFNDAWTITRNTLLYNIVFIIINLILGIAFAIFICDIRSKACKTIYQSAILLPFLMSIVIVSYITFAFFSGDNGMLNKTILPFFGKEAINWYSESKYWPVILVIVNTWKGVGYGCLIYISSISGIDPSFYEAAELDGASKWKQIRYITLPSIMPSVITLTLLNIGRIFYSDFGLFYQVTQNSGQLYDTTNVIDTYVYRALLQSGNIGMASAAGFYQSIVGFACVLLANVVVRKLSPENAMF</sequence>
<evidence type="ECO:0000256" key="6">
    <source>
        <dbReference type="ARBA" id="ARBA00023136"/>
    </source>
</evidence>
<evidence type="ECO:0000256" key="5">
    <source>
        <dbReference type="ARBA" id="ARBA00022989"/>
    </source>
</evidence>
<feature type="transmembrane region" description="Helical" evidence="7">
    <location>
        <begin position="12"/>
        <end position="29"/>
    </location>
</feature>
<dbReference type="RefSeq" id="WP_025577755.1">
    <property type="nucleotide sequence ID" value="NZ_CYZP01000029.1"/>
</dbReference>
<dbReference type="GO" id="GO:0005886">
    <property type="term" value="C:plasma membrane"/>
    <property type="evidence" value="ECO:0007669"/>
    <property type="project" value="UniProtKB-SubCell"/>
</dbReference>
<comment type="subcellular location">
    <subcellularLocation>
        <location evidence="1 7">Cell membrane</location>
        <topology evidence="1 7">Multi-pass membrane protein</topology>
    </subcellularLocation>
</comment>
<dbReference type="Proteomes" id="UP000095645">
    <property type="component" value="Unassembled WGS sequence"/>
</dbReference>
<dbReference type="InterPro" id="IPR000515">
    <property type="entry name" value="MetI-like"/>
</dbReference>
<evidence type="ECO:0000256" key="7">
    <source>
        <dbReference type="RuleBase" id="RU363032"/>
    </source>
</evidence>
<feature type="transmembrane region" description="Helical" evidence="7">
    <location>
        <begin position="206"/>
        <end position="229"/>
    </location>
</feature>
<feature type="transmembrane region" description="Helical" evidence="7">
    <location>
        <begin position="157"/>
        <end position="179"/>
    </location>
</feature>
<evidence type="ECO:0000256" key="3">
    <source>
        <dbReference type="ARBA" id="ARBA00022475"/>
    </source>
</evidence>
<reference evidence="9 10" key="1">
    <citation type="submission" date="2015-09" db="EMBL/GenBank/DDBJ databases">
        <authorList>
            <consortium name="Pathogen Informatics"/>
        </authorList>
    </citation>
    <scope>NUCLEOTIDE SEQUENCE [LARGE SCALE GENOMIC DNA]</scope>
    <source>
        <strain evidence="9 10">2789STDY5834861</strain>
    </source>
</reference>
<evidence type="ECO:0000256" key="2">
    <source>
        <dbReference type="ARBA" id="ARBA00022448"/>
    </source>
</evidence>
<proteinExistence type="inferred from homology"/>
<dbReference type="Pfam" id="PF00528">
    <property type="entry name" value="BPD_transp_1"/>
    <property type="match status" value="1"/>
</dbReference>
<evidence type="ECO:0000256" key="4">
    <source>
        <dbReference type="ARBA" id="ARBA00022692"/>
    </source>
</evidence>
<feature type="domain" description="ABC transmembrane type-1" evidence="8">
    <location>
        <begin position="69"/>
        <end position="287"/>
    </location>
</feature>
<dbReference type="PROSITE" id="PS50928">
    <property type="entry name" value="ABC_TM1"/>
    <property type="match status" value="1"/>
</dbReference>
<dbReference type="PANTHER" id="PTHR43227">
    <property type="entry name" value="BLL4140 PROTEIN"/>
    <property type="match status" value="1"/>
</dbReference>
<organism evidence="9 10">
    <name type="scientific">Blautia obeum</name>
    <dbReference type="NCBI Taxonomy" id="40520"/>
    <lineage>
        <taxon>Bacteria</taxon>
        <taxon>Bacillati</taxon>
        <taxon>Bacillota</taxon>
        <taxon>Clostridia</taxon>
        <taxon>Lachnospirales</taxon>
        <taxon>Lachnospiraceae</taxon>
        <taxon>Blautia</taxon>
    </lineage>
</organism>
<dbReference type="PANTHER" id="PTHR43227:SF11">
    <property type="entry name" value="BLL4140 PROTEIN"/>
    <property type="match status" value="1"/>
</dbReference>
<evidence type="ECO:0000256" key="1">
    <source>
        <dbReference type="ARBA" id="ARBA00004651"/>
    </source>
</evidence>
<dbReference type="EMBL" id="CYZP01000029">
    <property type="protein sequence ID" value="CUO44307.1"/>
    <property type="molecule type" value="Genomic_DNA"/>
</dbReference>
<dbReference type="SUPFAM" id="SSF161098">
    <property type="entry name" value="MetI-like"/>
    <property type="match status" value="1"/>
</dbReference>
<dbReference type="Gene3D" id="1.10.3720.10">
    <property type="entry name" value="MetI-like"/>
    <property type="match status" value="1"/>
</dbReference>
<dbReference type="InterPro" id="IPR035906">
    <property type="entry name" value="MetI-like_sf"/>
</dbReference>
<dbReference type="GO" id="GO:0055085">
    <property type="term" value="P:transmembrane transport"/>
    <property type="evidence" value="ECO:0007669"/>
    <property type="project" value="InterPro"/>
</dbReference>
<dbReference type="AlphaFoldDB" id="A0A174F415"/>
<keyword evidence="4 7" id="KW-0812">Transmembrane</keyword>
<name>A0A174F415_9FIRM</name>
<feature type="transmembrane region" description="Helical" evidence="7">
    <location>
        <begin position="109"/>
        <end position="129"/>
    </location>
</feature>
<feature type="transmembrane region" description="Helical" evidence="7">
    <location>
        <begin position="73"/>
        <end position="97"/>
    </location>
</feature>
<protein>
    <submittedName>
        <fullName evidence="9">Inner membrane ABC transporter permease protein ycjO</fullName>
    </submittedName>
</protein>
<accession>A0A174F415</accession>
<dbReference type="GeneID" id="75080586"/>
<keyword evidence="6 7" id="KW-0472">Membrane</keyword>
<evidence type="ECO:0000259" key="8">
    <source>
        <dbReference type="PROSITE" id="PS50928"/>
    </source>
</evidence>
<evidence type="ECO:0000313" key="10">
    <source>
        <dbReference type="Proteomes" id="UP000095645"/>
    </source>
</evidence>
<gene>
    <name evidence="9" type="primary">ycjO_8</name>
    <name evidence="9" type="ORF">ERS852476_02886</name>
</gene>
<comment type="similarity">
    <text evidence="7">Belongs to the binding-protein-dependent transport system permease family.</text>
</comment>
<keyword evidence="2 7" id="KW-0813">Transport</keyword>